<proteinExistence type="predicted"/>
<reference evidence="3 4" key="1">
    <citation type="submission" date="2019-10" db="EMBL/GenBank/DDBJ databases">
        <title>Genome sequence of Luteimicrobium xylanilyticum HY-24.</title>
        <authorList>
            <person name="Kim D.Y."/>
            <person name="Park H.-Y."/>
        </authorList>
    </citation>
    <scope>NUCLEOTIDE SEQUENCE [LARGE SCALE GENOMIC DNA]</scope>
    <source>
        <strain evidence="3 4">HY-24</strain>
    </source>
</reference>
<evidence type="ECO:0000259" key="2">
    <source>
        <dbReference type="Pfam" id="PF12158"/>
    </source>
</evidence>
<dbReference type="RefSeq" id="WP_036954663.1">
    <property type="nucleotide sequence ID" value="NZ_BAABIH010000013.1"/>
</dbReference>
<evidence type="ECO:0000313" key="4">
    <source>
        <dbReference type="Proteomes" id="UP000326702"/>
    </source>
</evidence>
<dbReference type="AlphaFoldDB" id="A0A5P9Q6D9"/>
<evidence type="ECO:0000256" key="1">
    <source>
        <dbReference type="SAM" id="Phobius"/>
    </source>
</evidence>
<feature type="transmembrane region" description="Helical" evidence="1">
    <location>
        <begin position="6"/>
        <end position="24"/>
    </location>
</feature>
<sequence length="154" mass="16541">MRIAFVVVPALVALVLLWMIVGAVREISAVRALQRSGQESRGTVVASHVSHSTTGTGDDRRVSSTLVETVEFPTLDGRRIRAVPTYSDIGMLDRSGQDVRVLYDPERPERFIAPSGARMGTGSAGVRVVVAIVFLVLVGGFVVFSQSLLNSSPF</sequence>
<feature type="transmembrane region" description="Helical" evidence="1">
    <location>
        <begin position="128"/>
        <end position="149"/>
    </location>
</feature>
<keyword evidence="4" id="KW-1185">Reference proteome</keyword>
<dbReference type="KEGG" id="lxl:KDY119_00459"/>
<evidence type="ECO:0000313" key="3">
    <source>
        <dbReference type="EMBL" id="QFU96967.1"/>
    </source>
</evidence>
<organism evidence="3 4">
    <name type="scientific">Luteimicrobium xylanilyticum</name>
    <dbReference type="NCBI Taxonomy" id="1133546"/>
    <lineage>
        <taxon>Bacteria</taxon>
        <taxon>Bacillati</taxon>
        <taxon>Actinomycetota</taxon>
        <taxon>Actinomycetes</taxon>
        <taxon>Micrococcales</taxon>
        <taxon>Luteimicrobium</taxon>
    </lineage>
</organism>
<dbReference type="OrthoDB" id="4793458at2"/>
<dbReference type="InterPro" id="IPR021994">
    <property type="entry name" value="DUF3592"/>
</dbReference>
<keyword evidence="1" id="KW-0812">Transmembrane</keyword>
<feature type="domain" description="DUF3592" evidence="2">
    <location>
        <begin position="41"/>
        <end position="112"/>
    </location>
</feature>
<dbReference type="Pfam" id="PF12158">
    <property type="entry name" value="DUF3592"/>
    <property type="match status" value="1"/>
</dbReference>
<gene>
    <name evidence="3" type="ORF">KDY119_00459</name>
</gene>
<dbReference type="EMBL" id="CP045529">
    <property type="protein sequence ID" value="QFU96967.1"/>
    <property type="molecule type" value="Genomic_DNA"/>
</dbReference>
<keyword evidence="1" id="KW-0472">Membrane</keyword>
<protein>
    <recommendedName>
        <fullName evidence="2">DUF3592 domain-containing protein</fullName>
    </recommendedName>
</protein>
<dbReference type="Proteomes" id="UP000326702">
    <property type="component" value="Chromosome"/>
</dbReference>
<accession>A0A5P9Q6D9</accession>
<name>A0A5P9Q6D9_9MICO</name>
<keyword evidence="1" id="KW-1133">Transmembrane helix</keyword>